<keyword evidence="1" id="KW-0732">Signal</keyword>
<dbReference type="EMBL" id="JACHXZ010000003">
    <property type="protein sequence ID" value="MBB3168848.1"/>
    <property type="molecule type" value="Genomic_DNA"/>
</dbReference>
<proteinExistence type="predicted"/>
<feature type="chain" id="PRO_5032277271" evidence="1">
    <location>
        <begin position="21"/>
        <end position="229"/>
    </location>
</feature>
<keyword evidence="3" id="KW-1185">Reference proteome</keyword>
<evidence type="ECO:0000313" key="3">
    <source>
        <dbReference type="Proteomes" id="UP000559987"/>
    </source>
</evidence>
<comment type="caution">
    <text evidence="2">The sequence shown here is derived from an EMBL/GenBank/DDBJ whole genome shotgun (WGS) entry which is preliminary data.</text>
</comment>
<accession>A0A839UTL8</accession>
<dbReference type="SUPFAM" id="SSF53850">
    <property type="entry name" value="Periplasmic binding protein-like II"/>
    <property type="match status" value="1"/>
</dbReference>
<reference evidence="2 3" key="1">
    <citation type="submission" date="2020-08" db="EMBL/GenBank/DDBJ databases">
        <title>Genomic Encyclopedia of Type Strains, Phase III (KMG-III): the genomes of soil and plant-associated and newly described type strains.</title>
        <authorList>
            <person name="Whitman W."/>
        </authorList>
    </citation>
    <scope>NUCLEOTIDE SEQUENCE [LARGE SCALE GENOMIC DNA]</scope>
    <source>
        <strain evidence="2 3">CECT 8571</strain>
    </source>
</reference>
<name>A0A839UTL8_9GAMM</name>
<evidence type="ECO:0000256" key="1">
    <source>
        <dbReference type="SAM" id="SignalP"/>
    </source>
</evidence>
<dbReference type="Gene3D" id="3.40.190.10">
    <property type="entry name" value="Periplasmic binding protein-like II"/>
    <property type="match status" value="2"/>
</dbReference>
<dbReference type="Proteomes" id="UP000559987">
    <property type="component" value="Unassembled WGS sequence"/>
</dbReference>
<gene>
    <name evidence="2" type="ORF">FHS30_002056</name>
</gene>
<feature type="signal peptide" evidence="1">
    <location>
        <begin position="1"/>
        <end position="20"/>
    </location>
</feature>
<organism evidence="2 3">
    <name type="scientific">Simiduia aestuariiviva</name>
    <dbReference type="NCBI Taxonomy" id="1510459"/>
    <lineage>
        <taxon>Bacteria</taxon>
        <taxon>Pseudomonadati</taxon>
        <taxon>Pseudomonadota</taxon>
        <taxon>Gammaproteobacteria</taxon>
        <taxon>Cellvibrionales</taxon>
        <taxon>Cellvibrionaceae</taxon>
        <taxon>Simiduia</taxon>
    </lineage>
</organism>
<dbReference type="AlphaFoldDB" id="A0A839UTL8"/>
<dbReference type="RefSeq" id="WP_183910362.1">
    <property type="nucleotide sequence ID" value="NZ_JACHXZ010000003.1"/>
</dbReference>
<protein>
    <submittedName>
        <fullName evidence="2">ABC-type amino acid transport substrate-binding protein</fullName>
    </submittedName>
</protein>
<sequence length="229" mass="25123">MRPNTLVFIVTASLALSSHALTIGLAGTQPEAIGYKNGDFVGKYAPIIRCFHDQVSTDSDRVIELPIARQLMMLEKGGLDVSYALAKSPERDKIALASKPLIQLEAWLLTKQDRDPEYQKIQKVATVRGSLGIAEIKKLGAIYVQVNDYNQALRLLNYDRVDAALIPAEVAVSLPADILEKMRKDVIASVPLVVYASYQTENAAEIIARYDRAIENCNGTAGKNPKDPL</sequence>
<evidence type="ECO:0000313" key="2">
    <source>
        <dbReference type="EMBL" id="MBB3168848.1"/>
    </source>
</evidence>